<reference evidence="1 2" key="1">
    <citation type="submission" date="2016-06" db="EMBL/GenBank/DDBJ databases">
        <authorList>
            <person name="Kjaerup R.B."/>
            <person name="Dalgaard T.S."/>
            <person name="Juul-Madsen H.R."/>
        </authorList>
    </citation>
    <scope>NUCLEOTIDE SEQUENCE [LARGE SCALE GENOMIC DNA]</scope>
    <source>
        <strain evidence="1 2">DSM 45248</strain>
    </source>
</reference>
<dbReference type="SUPFAM" id="SSF48452">
    <property type="entry name" value="TPR-like"/>
    <property type="match status" value="2"/>
</dbReference>
<dbReference type="RefSeq" id="WP_091199831.1">
    <property type="nucleotide sequence ID" value="NZ_LT594324.1"/>
</dbReference>
<dbReference type="Gene3D" id="1.25.40.10">
    <property type="entry name" value="Tetratricopeptide repeat domain"/>
    <property type="match status" value="2"/>
</dbReference>
<name>A0A1A9ABE4_9ACTN</name>
<evidence type="ECO:0000313" key="2">
    <source>
        <dbReference type="Proteomes" id="UP000198765"/>
    </source>
</evidence>
<dbReference type="Proteomes" id="UP000198765">
    <property type="component" value="Chromosome I"/>
</dbReference>
<sequence>MSDDDLWRMLHEADNMPFGAGQIAAVEQLLRRADAGDDRHLAFAVRISATNAYTFGGEPAKSFVTFSWCLAEYDRDPQPYHQRYTHELLWFFKHMVTAMLAFPELPLDRAYAVLDDMERRYRESGHTLQAVYKHRHLVAAHVGAEEEAAEWYRRWLTTPRDALSDCAGCDPTAQVKHLVRLGRHQEAVALAEPVLAGRLSCAEQPQAILTALLTPYRETGRVDAARDAHREAYRRLRGRLSELWEIADHVEFCTVTGNEARALELVERHLDWLDRAPSPGAAMSFAAAASAALRQVSGELTVHRRAFGDRPAADVPVGVLAEELAGTATALAARFDARNGTAYQSELIARRLAAGPVGEHLPLSASLRRRPLPAPRTGAETLAARPEVTVPAQATADELLALADECWRTHRRDGLLAALRAYDERYGDAELPAGTRAWRLELRAGEFDERAGDDASAAIEANRTALAAWRGVPDPVRAQVVAGRLGALLCVSEEGESEGLALARESVDHLTEHGDQRERAAAWDRLGLAYVYRERWADAFEAFDRAAAEADVDPWLAGRVALHRMHVLEELARSEEFREAAAHARRLSRELGDSEMLTSACLAYARAVDDPGEAVAACDEALTVAPPGARLPVRVHRGRALLVADRAGEAVDDFAEAVTLCVEQGLPGDALLRCELAEAYRLAGRLGEAAEVAEEAVLGLDRAGAQAEADRCRHMLADIYHGLGEIDLALALLDQLADNLDGPDNLPHRAQALEQAGGILYDADRDALAAQRFAAAASAYGLAGHPLDELRARRRELLALNWSGDLPAAVAAIEVVDAAAAALAGHPDEPPVVTYERAMAADAVARVLTAEGRLTAALERVAGVPDRLRSIEAFGEAAQVEVFTGELLLRDERPAEAERLLRRVLGGLPTGSRPAAQAAWLLARSLDDLGRSAEAAKIRAEYGIEEDD</sequence>
<dbReference type="EMBL" id="LT594324">
    <property type="protein sequence ID" value="SBT53429.1"/>
    <property type="molecule type" value="Genomic_DNA"/>
</dbReference>
<dbReference type="AlphaFoldDB" id="A0A1A9ABE4"/>
<gene>
    <name evidence="1" type="ORF">GA0070621_4792</name>
</gene>
<dbReference type="InterPro" id="IPR011990">
    <property type="entry name" value="TPR-like_helical_dom_sf"/>
</dbReference>
<evidence type="ECO:0008006" key="3">
    <source>
        <dbReference type="Google" id="ProtNLM"/>
    </source>
</evidence>
<organism evidence="1 2">
    <name type="scientific">Micromonospora narathiwatensis</name>
    <dbReference type="NCBI Taxonomy" id="299146"/>
    <lineage>
        <taxon>Bacteria</taxon>
        <taxon>Bacillati</taxon>
        <taxon>Actinomycetota</taxon>
        <taxon>Actinomycetes</taxon>
        <taxon>Micromonosporales</taxon>
        <taxon>Micromonosporaceae</taxon>
        <taxon>Micromonospora</taxon>
    </lineage>
</organism>
<proteinExistence type="predicted"/>
<keyword evidence="2" id="KW-1185">Reference proteome</keyword>
<accession>A0A1A9ABE4</accession>
<protein>
    <recommendedName>
        <fullName evidence="3">Tetratricopeptide repeat-containing protein</fullName>
    </recommendedName>
</protein>
<evidence type="ECO:0000313" key="1">
    <source>
        <dbReference type="EMBL" id="SBT53429.1"/>
    </source>
</evidence>
<dbReference type="PATRIC" id="fig|299146.4.peg.4952"/>
<dbReference type="OrthoDB" id="56388at2"/>